<sequence length="206" mass="22129">MDNLTVLAVNATVVDNTPVVKLVHDVLIVLLLVAVMFAMGCHITCGESYYMNPDIHDKRAIVQVWNHIRKPAGVLIGMASQFVLLPLAAFGLMTGLGLDALHATGMLVLSCSPGGVTSNIFTYFCDGDVSLSITMTTCSTLVALGMMPFNMWLYGHHLETGNIHIPYEKMAISLAAVTAPVGAGMAFRWKAPKFAPYITKVSTTPT</sequence>
<dbReference type="PANTHER" id="PTHR10361:SF28">
    <property type="entry name" value="P3 PROTEIN-RELATED"/>
    <property type="match status" value="1"/>
</dbReference>
<evidence type="ECO:0000256" key="2">
    <source>
        <dbReference type="ARBA" id="ARBA00006528"/>
    </source>
</evidence>
<keyword evidence="4" id="KW-0813">Transport</keyword>
<dbReference type="InterPro" id="IPR002657">
    <property type="entry name" value="BilAc:Na_symport/Acr3"/>
</dbReference>
<keyword evidence="3 7" id="KW-0812">Transmembrane</keyword>
<feature type="transmembrane region" description="Helical" evidence="7">
    <location>
        <begin position="100"/>
        <end position="124"/>
    </location>
</feature>
<dbReference type="InterPro" id="IPR038770">
    <property type="entry name" value="Na+/solute_symporter_sf"/>
</dbReference>
<feature type="transmembrane region" description="Helical" evidence="7">
    <location>
        <begin position="26"/>
        <end position="51"/>
    </location>
</feature>
<comment type="similarity">
    <text evidence="2">Belongs to the bile acid:sodium symporter (BASS) (TC 2.A.28) family.</text>
</comment>
<feature type="transmembrane region" description="Helical" evidence="7">
    <location>
        <begin position="131"/>
        <end position="150"/>
    </location>
</feature>
<dbReference type="PANTHER" id="PTHR10361">
    <property type="entry name" value="SODIUM-BILE ACID COTRANSPORTER"/>
    <property type="match status" value="1"/>
</dbReference>
<evidence type="ECO:0000256" key="5">
    <source>
        <dbReference type="ARBA" id="ARBA00022989"/>
    </source>
</evidence>
<dbReference type="Proteomes" id="UP001235939">
    <property type="component" value="Chromosome 02"/>
</dbReference>
<protein>
    <submittedName>
        <fullName evidence="8">Uncharacterized protein</fullName>
    </submittedName>
</protein>
<keyword evidence="4" id="KW-0769">Symport</keyword>
<keyword evidence="5 7" id="KW-1133">Transmembrane helix</keyword>
<comment type="subcellular location">
    <subcellularLocation>
        <location evidence="1">Membrane</location>
        <topology evidence="1">Multi-pass membrane protein</topology>
    </subcellularLocation>
</comment>
<keyword evidence="9" id="KW-1185">Reference proteome</keyword>
<name>A0ABY6K6C1_9ARAC</name>
<accession>A0ABY6K6C1</accession>
<dbReference type="Gene3D" id="1.20.1530.20">
    <property type="match status" value="1"/>
</dbReference>
<evidence type="ECO:0000256" key="7">
    <source>
        <dbReference type="SAM" id="Phobius"/>
    </source>
</evidence>
<evidence type="ECO:0000256" key="4">
    <source>
        <dbReference type="ARBA" id="ARBA00022847"/>
    </source>
</evidence>
<gene>
    <name evidence="8" type="ORF">LAZ67_2001894</name>
</gene>
<evidence type="ECO:0000256" key="3">
    <source>
        <dbReference type="ARBA" id="ARBA00022692"/>
    </source>
</evidence>
<evidence type="ECO:0000313" key="9">
    <source>
        <dbReference type="Proteomes" id="UP001235939"/>
    </source>
</evidence>
<dbReference type="EMBL" id="CP092864">
    <property type="protein sequence ID" value="UYV62775.1"/>
    <property type="molecule type" value="Genomic_DNA"/>
</dbReference>
<proteinExistence type="inferred from homology"/>
<evidence type="ECO:0000256" key="6">
    <source>
        <dbReference type="ARBA" id="ARBA00023136"/>
    </source>
</evidence>
<evidence type="ECO:0000313" key="8">
    <source>
        <dbReference type="EMBL" id="UYV62775.1"/>
    </source>
</evidence>
<dbReference type="InterPro" id="IPR004710">
    <property type="entry name" value="Bilac:Na_transpt"/>
</dbReference>
<feature type="transmembrane region" description="Helical" evidence="7">
    <location>
        <begin position="170"/>
        <end position="187"/>
    </location>
</feature>
<feature type="transmembrane region" description="Helical" evidence="7">
    <location>
        <begin position="72"/>
        <end position="94"/>
    </location>
</feature>
<evidence type="ECO:0000256" key="1">
    <source>
        <dbReference type="ARBA" id="ARBA00004141"/>
    </source>
</evidence>
<organism evidence="8 9">
    <name type="scientific">Cordylochernes scorpioides</name>
    <dbReference type="NCBI Taxonomy" id="51811"/>
    <lineage>
        <taxon>Eukaryota</taxon>
        <taxon>Metazoa</taxon>
        <taxon>Ecdysozoa</taxon>
        <taxon>Arthropoda</taxon>
        <taxon>Chelicerata</taxon>
        <taxon>Arachnida</taxon>
        <taxon>Pseudoscorpiones</taxon>
        <taxon>Cheliferoidea</taxon>
        <taxon>Chernetidae</taxon>
        <taxon>Cordylochernes</taxon>
    </lineage>
</organism>
<dbReference type="Pfam" id="PF01758">
    <property type="entry name" value="SBF"/>
    <property type="match status" value="1"/>
</dbReference>
<keyword evidence="6 7" id="KW-0472">Membrane</keyword>
<reference evidence="8 9" key="1">
    <citation type="submission" date="2022-01" db="EMBL/GenBank/DDBJ databases">
        <title>A chromosomal length assembly of Cordylochernes scorpioides.</title>
        <authorList>
            <person name="Zeh D."/>
            <person name="Zeh J."/>
        </authorList>
    </citation>
    <scope>NUCLEOTIDE SEQUENCE [LARGE SCALE GENOMIC DNA]</scope>
    <source>
        <strain evidence="8">IN4F17</strain>
        <tissue evidence="8">Whole Body</tissue>
    </source>
</reference>